<dbReference type="SUPFAM" id="SSF142877">
    <property type="entry name" value="EndoU-like"/>
    <property type="match status" value="1"/>
</dbReference>
<feature type="compositionally biased region" description="Basic and acidic residues" evidence="14">
    <location>
        <begin position="3308"/>
        <end position="3326"/>
    </location>
</feature>
<keyword evidence="10" id="KW-0067">ATP-binding</keyword>
<comment type="catalytic activity">
    <reaction evidence="12">
        <text>ATP + H2O = ADP + phosphate + H(+)</text>
        <dbReference type="Rhea" id="RHEA:13065"/>
        <dbReference type="ChEBI" id="CHEBI:15377"/>
        <dbReference type="ChEBI" id="CHEBI:15378"/>
        <dbReference type="ChEBI" id="CHEBI:30616"/>
        <dbReference type="ChEBI" id="CHEBI:43474"/>
        <dbReference type="ChEBI" id="CHEBI:456216"/>
        <dbReference type="EC" id="3.6.4.13"/>
    </reaction>
</comment>
<keyword evidence="5" id="KW-0808">Transferase</keyword>
<feature type="domain" description="(+)RNA virus helicase C-terminal" evidence="16">
    <location>
        <begin position="2392"/>
        <end position="2733"/>
    </location>
</feature>
<feature type="region of interest" description="Disordered" evidence="14">
    <location>
        <begin position="3305"/>
        <end position="3331"/>
    </location>
</feature>
<organism evidence="18">
    <name type="scientific">Nanhai ghost shark arterivirus</name>
    <dbReference type="NCBI Taxonomy" id="2116441"/>
    <lineage>
        <taxon>Viruses</taxon>
        <taxon>Riboviria</taxon>
        <taxon>Orthornavirae</taxon>
        <taxon>Pisuviricota</taxon>
        <taxon>Pisoniviricetes</taxon>
        <taxon>Nidovirales</taxon>
        <taxon>Nanidovirineae</taxon>
        <taxon>Nanghoshaviridae</taxon>
        <taxon>Chimanivirinae</taxon>
        <taxon>Chimshavirus</taxon>
        <taxon>Chimshavirus chimaerae</taxon>
        <taxon>Nangarvirus 1</taxon>
    </lineage>
</organism>
<dbReference type="InterPro" id="IPR009003">
    <property type="entry name" value="Peptidase_S1_PA"/>
</dbReference>
<reference evidence="18" key="1">
    <citation type="journal article" date="2018" name="Nature">
        <title>The evolutionary history of vertebrate RNA viruses.</title>
        <authorList>
            <person name="Shi M."/>
            <person name="Lin X.D."/>
            <person name="Chen X."/>
            <person name="Tian J.H."/>
            <person name="Chen L.J."/>
            <person name="Li K."/>
            <person name="Wang W."/>
            <person name="Eden J.S."/>
            <person name="Shen J.J."/>
            <person name="Liu L."/>
            <person name="Holmes E.C."/>
            <person name="Zhang Y.Z."/>
        </authorList>
    </citation>
    <scope>NUCLEOTIDE SEQUENCE [LARGE SCALE GENOMIC DNA]</scope>
    <source>
        <strain evidence="18">NHYJS6157</strain>
    </source>
</reference>
<name>A0A2P1GMU6_9NIDO</name>
<keyword evidence="9" id="KW-0378">Hydrolase</keyword>
<feature type="transmembrane region" description="Helical" evidence="15">
    <location>
        <begin position="1146"/>
        <end position="1172"/>
    </location>
</feature>
<keyword evidence="15" id="KW-0472">Membrane</keyword>
<evidence type="ECO:0000259" key="17">
    <source>
        <dbReference type="PROSITE" id="PS51947"/>
    </source>
</evidence>
<feature type="transmembrane region" description="Helical" evidence="15">
    <location>
        <begin position="752"/>
        <end position="780"/>
    </location>
</feature>
<feature type="transmembrane region" description="Helical" evidence="15">
    <location>
        <begin position="306"/>
        <end position="330"/>
    </location>
</feature>
<evidence type="ECO:0000256" key="15">
    <source>
        <dbReference type="SAM" id="Phobius"/>
    </source>
</evidence>
<dbReference type="InterPro" id="IPR050534">
    <property type="entry name" value="Coronavir_polyprotein_1ab"/>
</dbReference>
<dbReference type="InterPro" id="IPR044863">
    <property type="entry name" value="NIRAN"/>
</dbReference>
<evidence type="ECO:0000256" key="6">
    <source>
        <dbReference type="ARBA" id="ARBA00022695"/>
    </source>
</evidence>
<keyword evidence="7" id="KW-0547">Nucleotide-binding</keyword>
<keyword evidence="8" id="KW-0688">Ribosomal frameshifting</keyword>
<proteinExistence type="predicted"/>
<evidence type="ECO:0000256" key="9">
    <source>
        <dbReference type="ARBA" id="ARBA00022801"/>
    </source>
</evidence>
<evidence type="ECO:0000256" key="7">
    <source>
        <dbReference type="ARBA" id="ARBA00022741"/>
    </source>
</evidence>
<keyword evidence="15" id="KW-1133">Transmembrane helix</keyword>
<dbReference type="GO" id="GO:0005524">
    <property type="term" value="F:ATP binding"/>
    <property type="evidence" value="ECO:0007669"/>
    <property type="project" value="UniProtKB-KW"/>
</dbReference>
<dbReference type="EMBL" id="MG600024">
    <property type="protein sequence ID" value="AVM87326.1"/>
    <property type="molecule type" value="Genomic_RNA"/>
</dbReference>
<keyword evidence="19" id="KW-1185">Reference proteome</keyword>
<dbReference type="SUPFAM" id="SSF52540">
    <property type="entry name" value="P-loop containing nucleoside triphosphate hydrolases"/>
    <property type="match status" value="1"/>
</dbReference>
<evidence type="ECO:0000256" key="1">
    <source>
        <dbReference type="ARBA" id="ARBA00004301"/>
    </source>
</evidence>
<feature type="transmembrane region" description="Helical" evidence="15">
    <location>
        <begin position="786"/>
        <end position="809"/>
    </location>
</feature>
<evidence type="ECO:0000313" key="19">
    <source>
        <dbReference type="Proteomes" id="UP000503029"/>
    </source>
</evidence>
<dbReference type="RefSeq" id="YP_009755867.1">
    <property type="nucleotide sequence ID" value="NC_046960.1"/>
</dbReference>
<dbReference type="GO" id="GO:0003724">
    <property type="term" value="F:RNA helicase activity"/>
    <property type="evidence" value="ECO:0007669"/>
    <property type="project" value="UniProtKB-EC"/>
</dbReference>
<dbReference type="InterPro" id="IPR029063">
    <property type="entry name" value="SAM-dependent_MTases_sf"/>
</dbReference>
<dbReference type="InterPro" id="IPR027417">
    <property type="entry name" value="P-loop_NTPase"/>
</dbReference>
<keyword evidence="6" id="KW-0548">Nucleotidyltransferase</keyword>
<dbReference type="Gene3D" id="3.40.50.300">
    <property type="entry name" value="P-loop containing nucleotide triphosphate hydrolases"/>
    <property type="match status" value="2"/>
</dbReference>
<evidence type="ECO:0000256" key="12">
    <source>
        <dbReference type="ARBA" id="ARBA00047984"/>
    </source>
</evidence>
<protein>
    <recommendedName>
        <fullName evidence="2">Replicase polyprotein 1ab</fullName>
    </recommendedName>
    <alternativeName>
        <fullName evidence="11">ORF1ab polyprotein</fullName>
    </alternativeName>
</protein>
<sequence length="3399" mass="372251">MSITVRAAATEEEVRTGLRWLHESGMLSSPEVRIPINYTGITSGPRPVIAMKNDIGGAQWGTLSSRYPPWLLSIRLRTLTGVQWIVARSGATKGFSVSCGQIKFGEGPLVLVPKLVTQESFDLRTSPISVAERWSHTRQMKPVFQSTLTMWSPLWTLLVFGLKLILRNVSEVCSAVYISIQPKLPQFTEKLKSGQPEAEGGEPKYNPKISGPFICYMVLLLSFFLFKTWITAPLGLLLVIFYHYGNPSPVDYTVVPFMMAPAYVTNWTWSLAVCLLLAPFGLLHGLCGAATCMITCLSPSPTKESMLCRVLGLGCGSTTSTITLVPHYYYTRQSSWGYAVATVAANLFGLVLVDPLSLMAIAFATVWLLTRQWPHFACRVVPCSRCVPRSYPAEVATPFGRVTIEGKEFCNKHDYYCLSLAPDHSPPPKECRAMTKRLVGPEGNWLAETEVTYGGPKPLGVTAWANSIHQLGVRAFAVCTPAERAMVAAYAYSRQLTLPITTILLAEHATSRGPTFTVGVKGMAGYRKVAAYIVSLGGVAPPTPLQLADEEMEGLGMYSASQALVLGMVTGGLSAPTDEIAIMRGTGLGNHQVAYGQLPLEMVGQAPPIPGDCIGPRPLPTHCNLTFMALPQFIWDTVTQDIREALKTGGYFGDAREATRKVTPIQTPQLSKWLILTCLLVVGLTIVAAAYMDCSGSYCVSSLVIDDLHLSLEKTIGFVTVFWADPYSAIVNACVILLCYQTQRMSGAGPVLALQLGVFHMVYLGALPVFALLPVLLMPITFDWRFGLSLGIMGPVAAPILLLILWRIYQLIMSGVGGMVSLDILACTPQLITTNTLERIMESSGKTYWDLQEKSMYPNTTGSYLKQVLVVKPHEVIPWKGFRLQRCRYSLGPVDSRVAAVIGMSGRGTAYLLSTSEKESQWLTAAHCFDDETTQIAGLPVLKSEVIGHNAWCWTAKKGPIVEEPELMSHNEYAERMKRNGKGSVCVEIKTLDGPVQVFPLCNSGRMLSTTIGGDSGAPLFFEGRLLGVHQGIVGPFELFSDCQGTLHTPSFDVVDAGEVPNAWLDPIKDAPVTTNISWMAPLPLTNSAYVYCASICGGTQEQASSLTQLLAFFLQTLDGDTSLFIHGLLAVTSLSLHTMLPLTSLAITGLAAFPLGHHLLYDIVALVTWLLRASRCRSLGFIAVFASLITLGLGYPKLVILPGMGVHWSMDVVMLVMALILDVLTMYSDCRLPIPLYKLVGSLRWRVLNTPLTLSHPVRGIALKPVFQNPSLETLHDSIRTSVGELVRLAESSLLKGLPQKDERILQLLVSHLKNLVQVVIQKPISEEQSLVVDTGILTPEQTRVLRLLKKTKQDLKNSLLRTATQDVTALCLAAVEQATLRSSVKILPLGETPESHTRLGYEMVRLGDIGVLGTVYLEKEKWESLEETTTPTQLQACAGTYGFVIKHSPRGPEVHCQGLKIAAKHEFSGAHKVEVSGVTLWVNVSQRGLLEFLTLNLNLFPRRTGDLGTQRHRQLVHVNVRGTWGILLKEKTHTHITARKDNMVVMSKFTTPEETSLEMVNSMHNRIRYPTPHVVFQDTPQVIHRVVQTKTSMVTLGDYAYVSVFMCPGTPWEKLEWNPNECLENPEEVLEKLVKNQESSPTSLDNYDVNGCRFDLTTLELPEKRWCRFEFETLSIAAHIRRDTKMVFAVGNKSYGLYTKSSDMLLRLNEIALTQPFVQWQGPLVQYKGPPRLEALEKLLGEATKSPGGNQLLSDWSPTLAPGPPHLGTSKITPTVFTAGAFVDDTALQNVYVTAGTITNVMSDLKAKFVTTCIPMYSMEWKLFVGFTRDLLSEGPLIPITDELLMAPPTSVGPCVPTTVDQRTLAVTTCEALQAVGSWTTTGKIIPKPALETKVRSRLVVGLDAVTVAALKLRSKPAMFKLLGVDKPKGPELVTVALNFPHTVREIDDYVARILGGQRPQLIISSDVAKCDNSVGTHHLLAGHLHAGEAAEDPYKEEDMVWLTQAVATHTLAGRGWLLGGKLGESSGDSQTSYTNSLYSIRIQLALLLRLVMTTEEDVLGLHSCVRAFYIGGNEAAGQAALVGLRKHVRVMIYSDDVLMFLMTKAAVKVVTPAKLSELLPGLTGIPQPVGKITAHKPSTGAPFLGRLLTLGVDHVELPQWQLRTDRSRFKAHLTYHPRGGLDVLGEQVVGVLTSAFLESVYDPTWFNRTKDKVEKGLKELEVDYPPLPEFTAIARSTSCWPEGFLGLQTAKLLDVCICGGPRVGCCTDCVIELPLCALHLVQHSLSGHINSQDCHCGDVATGINSKGEPSCETHALKLNSQLDAGVRFELMRGLPYHWSLMQGAVVAMLSKQAQIVQFPNVVHPITTLSVGTRLSVKIGRTWEPALVDIDHQVVVAAGNLEKPVKAKPVPVGVIPTIEQCLVPSLGRLVQGPPGTGKTTTLMRDVYEEQKTRRVVVVSSTNNSLDNIFKGLRALGCQSLFWKIPKLRAYDYPDQVGDERTATVVLCTAGMMTFPCGLLVVDEFAQVPADTLIKVLGLSRHAWLFGDPKQLPAVGSPVPFYECLVSIAETRGIFSQLGTNYRHGKETIDMYAGFYREKIMTDKTSWVQTKSLAELTMDVLTSLAGNQGITPYRRHLLPGWKTVDSAQGSTFAHVILVIREVNEFTTHTNRVIVAISRHSTSLTIYAPRIWYMKVNRKGFNIPYPPQEQALALPVKPLPKAITITAVSMTPRPGVIHLPHPPFVVPIGPDLMHNYAVAVQSVRLPLPSVCIALGVVATDIPLLPNVPAVGTQGRGILTTDIQATSGVIVSFEPFQGSVPAMGAGYMQSGLPNFNGEGICPYYIASRDEKLGPTLFSSGAFELSLKGDVPLARFGKKLLDHFFLGDNKGSKQMGQHSMWSPNVDPVNLVVSYPPVMAVGVLPGKKGPNTVLDVLPEYLAPKLESLNETLRTQSGNPVVTIDWTPVRMMTWKDQTTYPTGIPQVCKLPLSETEGVPETWEDLVRDEPLPSSVAEKYVDLVSSLKGVLNFPMKRKVSILHVGARSANGVSQGDLALMSLFPEALVVSYDKNSLYSTTAKKISTKEEIPKYGPYSLVISDAHSGKESLGDLNEVLQFAVSSLYYGASLLVKVTKLTIEKQELDLECLTAQFSKVTPLVSSARTRSTETWLLFQHRVLIPRERTSQNVLLSPAARSRVSHLPQRGSVGGWNTPIRVPALDVDSPVLSRFIVDGSNSETIDELLRSGGLLLIPPQLYRSFGPYGELAYVQRNASLFVDSLVGTLCDGRHVRNQQLTGSFCVGQDLPSSAVGYSKREPDSELHQPRESHARPPDLPLAGTLYATTSQTSRPCLLAHSLPNTLSKGVHAPRWVSGAKKAFENIWTFLQHSSLRERIIWVGIRWRFV</sequence>
<dbReference type="GO" id="GO:0033644">
    <property type="term" value="C:host cell membrane"/>
    <property type="evidence" value="ECO:0007669"/>
    <property type="project" value="UniProtKB-SubCell"/>
</dbReference>
<dbReference type="InterPro" id="IPR037227">
    <property type="entry name" value="EndoU-like"/>
</dbReference>
<feature type="transmembrane region" description="Helical" evidence="15">
    <location>
        <begin position="716"/>
        <end position="740"/>
    </location>
</feature>
<evidence type="ECO:0000256" key="13">
    <source>
        <dbReference type="ARBA" id="ARBA00047995"/>
    </source>
</evidence>
<dbReference type="PROSITE" id="PS51947">
    <property type="entry name" value="NIRAN"/>
    <property type="match status" value="1"/>
</dbReference>
<evidence type="ECO:0000313" key="18">
    <source>
        <dbReference type="EMBL" id="AVM87326.1"/>
    </source>
</evidence>
<dbReference type="GO" id="GO:0008233">
    <property type="term" value="F:peptidase activity"/>
    <property type="evidence" value="ECO:0007669"/>
    <property type="project" value="UniProtKB-KW"/>
</dbReference>
<evidence type="ECO:0000256" key="8">
    <source>
        <dbReference type="ARBA" id="ARBA00022758"/>
    </source>
</evidence>
<dbReference type="Proteomes" id="UP000503029">
    <property type="component" value="Segment"/>
</dbReference>
<dbReference type="InterPro" id="IPR044314">
    <property type="entry name" value="NSP11_NendoU_Av"/>
</dbReference>
<dbReference type="SUPFAM" id="SSF50494">
    <property type="entry name" value="Trypsin-like serine proteases"/>
    <property type="match status" value="1"/>
</dbReference>
<evidence type="ECO:0000256" key="4">
    <source>
        <dbReference type="ARBA" id="ARBA00022670"/>
    </source>
</evidence>
<dbReference type="CDD" id="cd21160">
    <property type="entry name" value="NendoU_av_Nsp11-like"/>
    <property type="match status" value="1"/>
</dbReference>
<feature type="transmembrane region" description="Helical" evidence="15">
    <location>
        <begin position="336"/>
        <end position="369"/>
    </location>
</feature>
<dbReference type="InterPro" id="IPR043502">
    <property type="entry name" value="DNA/RNA_pol_sf"/>
</dbReference>
<feature type="domain" description="NiRAN" evidence="17">
    <location>
        <begin position="1484"/>
        <end position="1704"/>
    </location>
</feature>
<evidence type="ECO:0000256" key="14">
    <source>
        <dbReference type="SAM" id="MobiDB-lite"/>
    </source>
</evidence>
<comment type="subcellular location">
    <subcellularLocation>
        <location evidence="1">Host membrane</location>
        <topology evidence="1">Multi-pass membrane protein</topology>
    </subcellularLocation>
</comment>
<keyword evidence="4" id="KW-0645">Protease</keyword>
<dbReference type="KEGG" id="vg:54124749"/>
<evidence type="ECO:0000259" key="16">
    <source>
        <dbReference type="PROSITE" id="PS51657"/>
    </source>
</evidence>
<feature type="transmembrane region" description="Helical" evidence="15">
    <location>
        <begin position="1178"/>
        <end position="1197"/>
    </location>
</feature>
<evidence type="ECO:0000256" key="3">
    <source>
        <dbReference type="ARBA" id="ARBA00022484"/>
    </source>
</evidence>
<evidence type="ECO:0000256" key="5">
    <source>
        <dbReference type="ARBA" id="ARBA00022679"/>
    </source>
</evidence>
<evidence type="ECO:0000256" key="10">
    <source>
        <dbReference type="ARBA" id="ARBA00022840"/>
    </source>
</evidence>
<dbReference type="GeneID" id="54124749"/>
<dbReference type="GO" id="GO:0006508">
    <property type="term" value="P:proteolysis"/>
    <property type="evidence" value="ECO:0007669"/>
    <property type="project" value="UniProtKB-KW"/>
</dbReference>
<dbReference type="GO" id="GO:0003968">
    <property type="term" value="F:RNA-directed RNA polymerase activity"/>
    <property type="evidence" value="ECO:0007669"/>
    <property type="project" value="UniProtKB-KW"/>
</dbReference>
<dbReference type="Pfam" id="PF01443">
    <property type="entry name" value="Viral_helicase1"/>
    <property type="match status" value="1"/>
</dbReference>
<dbReference type="SUPFAM" id="SSF56672">
    <property type="entry name" value="DNA/RNA polymerases"/>
    <property type="match status" value="1"/>
</dbReference>
<dbReference type="InterPro" id="IPR027351">
    <property type="entry name" value="(+)RNA_virus_helicase_core_dom"/>
</dbReference>
<dbReference type="GO" id="GO:0004540">
    <property type="term" value="F:RNA nuclease activity"/>
    <property type="evidence" value="ECO:0007669"/>
    <property type="project" value="UniProtKB-ARBA"/>
</dbReference>
<dbReference type="PANTHER" id="PTHR43788:SF8">
    <property type="entry name" value="DNA-BINDING PROTEIN SMUBP-2"/>
    <property type="match status" value="1"/>
</dbReference>
<dbReference type="PANTHER" id="PTHR43788">
    <property type="entry name" value="DNA2/NAM7 HELICASE FAMILY MEMBER"/>
    <property type="match status" value="1"/>
</dbReference>
<dbReference type="GO" id="GO:0075523">
    <property type="term" value="P:viral translational frameshifting"/>
    <property type="evidence" value="ECO:0007669"/>
    <property type="project" value="UniProtKB-KW"/>
</dbReference>
<dbReference type="Gene3D" id="3.40.50.150">
    <property type="entry name" value="Vaccinia Virus protein VP39"/>
    <property type="match status" value="1"/>
</dbReference>
<feature type="transmembrane region" description="Helical" evidence="15">
    <location>
        <begin position="267"/>
        <end position="294"/>
    </location>
</feature>
<feature type="transmembrane region" description="Helical" evidence="15">
    <location>
        <begin position="213"/>
        <end position="242"/>
    </location>
</feature>
<comment type="catalytic activity">
    <reaction evidence="13">
        <text>ATP + H2O = ADP + phosphate + H(+)</text>
        <dbReference type="Rhea" id="RHEA:13065"/>
        <dbReference type="ChEBI" id="CHEBI:15377"/>
        <dbReference type="ChEBI" id="CHEBI:15378"/>
        <dbReference type="ChEBI" id="CHEBI:30616"/>
        <dbReference type="ChEBI" id="CHEBI:43474"/>
        <dbReference type="ChEBI" id="CHEBI:456216"/>
        <dbReference type="EC" id="3.6.4.12"/>
    </reaction>
</comment>
<keyword evidence="15" id="KW-0812">Transmembrane</keyword>
<keyword evidence="3" id="KW-0696">RNA-directed RNA polymerase</keyword>
<dbReference type="PROSITE" id="PS51657">
    <property type="entry name" value="PSRV_HELICASE"/>
    <property type="match status" value="1"/>
</dbReference>
<accession>A0A2P1GMU6</accession>
<dbReference type="GO" id="GO:0043139">
    <property type="term" value="F:5'-3' DNA helicase activity"/>
    <property type="evidence" value="ECO:0007669"/>
    <property type="project" value="TreeGrafter"/>
</dbReference>
<evidence type="ECO:0000256" key="11">
    <source>
        <dbReference type="ARBA" id="ARBA00029611"/>
    </source>
</evidence>
<evidence type="ECO:0000256" key="2">
    <source>
        <dbReference type="ARBA" id="ARBA00022087"/>
    </source>
</evidence>
<feature type="transmembrane region" description="Helical" evidence="15">
    <location>
        <begin position="673"/>
        <end position="692"/>
    </location>
</feature>